<protein>
    <recommendedName>
        <fullName evidence="1">Endonuclease/exonuclease/phosphatase domain-containing protein</fullName>
    </recommendedName>
</protein>
<evidence type="ECO:0000313" key="3">
    <source>
        <dbReference type="Proteomes" id="UP001459277"/>
    </source>
</evidence>
<dbReference type="SUPFAM" id="SSF56219">
    <property type="entry name" value="DNase I-like"/>
    <property type="match status" value="1"/>
</dbReference>
<dbReference type="PANTHER" id="PTHR35218:SF9">
    <property type="entry name" value="ENDONUCLEASE_EXONUCLEASE_PHOSPHATASE DOMAIN-CONTAINING PROTEIN"/>
    <property type="match status" value="1"/>
</dbReference>
<dbReference type="AlphaFoldDB" id="A0AAW2DNZ4"/>
<dbReference type="Gene3D" id="3.60.10.10">
    <property type="entry name" value="Endonuclease/exonuclease/phosphatase"/>
    <property type="match status" value="1"/>
</dbReference>
<dbReference type="GO" id="GO:0003824">
    <property type="term" value="F:catalytic activity"/>
    <property type="evidence" value="ECO:0007669"/>
    <property type="project" value="InterPro"/>
</dbReference>
<accession>A0AAW2DNZ4</accession>
<proteinExistence type="predicted"/>
<feature type="domain" description="Endonuclease/exonuclease/phosphatase" evidence="1">
    <location>
        <begin position="6"/>
        <end position="209"/>
    </location>
</feature>
<dbReference type="InterPro" id="IPR036691">
    <property type="entry name" value="Endo/exonu/phosph_ase_sf"/>
</dbReference>
<evidence type="ECO:0000259" key="1">
    <source>
        <dbReference type="Pfam" id="PF03372"/>
    </source>
</evidence>
<dbReference type="PANTHER" id="PTHR35218">
    <property type="entry name" value="RNASE H DOMAIN-CONTAINING PROTEIN"/>
    <property type="match status" value="1"/>
</dbReference>
<organism evidence="2 3">
    <name type="scientific">Lithocarpus litseifolius</name>
    <dbReference type="NCBI Taxonomy" id="425828"/>
    <lineage>
        <taxon>Eukaryota</taxon>
        <taxon>Viridiplantae</taxon>
        <taxon>Streptophyta</taxon>
        <taxon>Embryophyta</taxon>
        <taxon>Tracheophyta</taxon>
        <taxon>Spermatophyta</taxon>
        <taxon>Magnoliopsida</taxon>
        <taxon>eudicotyledons</taxon>
        <taxon>Gunneridae</taxon>
        <taxon>Pentapetalae</taxon>
        <taxon>rosids</taxon>
        <taxon>fabids</taxon>
        <taxon>Fagales</taxon>
        <taxon>Fagaceae</taxon>
        <taxon>Lithocarpus</taxon>
    </lineage>
</organism>
<dbReference type="InterPro" id="IPR005135">
    <property type="entry name" value="Endo/exonuclease/phosphatase"/>
</dbReference>
<name>A0AAW2DNZ4_9ROSI</name>
<dbReference type="Proteomes" id="UP001459277">
    <property type="component" value="Unassembled WGS sequence"/>
</dbReference>
<dbReference type="Pfam" id="PF03372">
    <property type="entry name" value="Exo_endo_phos"/>
    <property type="match status" value="1"/>
</dbReference>
<evidence type="ECO:0000313" key="2">
    <source>
        <dbReference type="EMBL" id="KAL0011338.1"/>
    </source>
</evidence>
<comment type="caution">
    <text evidence="2">The sequence shown here is derived from an EMBL/GenBank/DDBJ whole genome shotgun (WGS) entry which is preliminary data.</text>
</comment>
<reference evidence="2 3" key="1">
    <citation type="submission" date="2024-01" db="EMBL/GenBank/DDBJ databases">
        <title>A telomere-to-telomere, gap-free genome of sweet tea (Lithocarpus litseifolius).</title>
        <authorList>
            <person name="Zhou J."/>
        </authorList>
    </citation>
    <scope>NUCLEOTIDE SEQUENCE [LARGE SCALE GENOMIC DNA]</scope>
    <source>
        <strain evidence="2">Zhou-2022a</strain>
        <tissue evidence="2">Leaf</tissue>
    </source>
</reference>
<keyword evidence="3" id="KW-1185">Reference proteome</keyword>
<dbReference type="EMBL" id="JAZDWU010000002">
    <property type="protein sequence ID" value="KAL0011338.1"/>
    <property type="molecule type" value="Genomic_DNA"/>
</dbReference>
<sequence length="637" mass="72647">MNITIWNSRGSLKPNFQNYVTDLAHNHDPAMLVVMETKLGGDRAKAITDRLPFDRAIHSDIIGYAGGLRLLWNSNRMEVSLISKTEQEIHVTVKVCASDFSWIFFAVYASPRFEERSILWNNLSTLAELHSMAWVVAGDFNEPLVEDDKFGGRAVSMSRSLKFKDCIDKCNMVDLGFSGPRFTWTNGRELSALIQERIDRFFVNPDWYSNFPRAKVTHLTRCHSDHCPVLLETAPRHKLLLPRPFRFQSYWLSDPSFPVVVSSAWNQAHSLQGATNNFVTEVKQWNKDNFGNVFSKKRRIMARLNGIQKAISSRPSSNLLELEKQLQRELEIILNQERDIWALKSRVNWMVQGDRNISFYHLSTLVRRSRNRISAIKNSVGEWLSDERDVMEHIRGGGFEGLFSSSLALSERNPPLLTQGQAYLSEDECESLCVEVTEEEIKHVLWLMKPFKAPGPDGLHAGFYQCFWLVVRKSLVLVARIRPFLDKLVFPLQTAFVPRRKGIDNVIIVQEIVHSISKARGFLGQLIEGECSEKSWNLVKPSRSGPSFSHLFFADDLLLFAKANQANCIAIREALDTFCEKFGQTISESKSRVLFSPNVDLESREEMCGLLGFRATSFIGKYLGILIVEGFFVPDPN</sequence>
<gene>
    <name evidence="2" type="ORF">SO802_006446</name>
</gene>